<dbReference type="EMBL" id="CAFBLP010000023">
    <property type="protein sequence ID" value="CAB4876193.1"/>
    <property type="molecule type" value="Genomic_DNA"/>
</dbReference>
<evidence type="ECO:0000256" key="2">
    <source>
        <dbReference type="SAM" id="MobiDB-lite"/>
    </source>
</evidence>
<dbReference type="AlphaFoldDB" id="A0A6J7E8X9"/>
<dbReference type="Pfam" id="PF02604">
    <property type="entry name" value="PhdYeFM_antitox"/>
    <property type="match status" value="1"/>
</dbReference>
<dbReference type="SUPFAM" id="SSF143120">
    <property type="entry name" value="YefM-like"/>
    <property type="match status" value="1"/>
</dbReference>
<organism evidence="3">
    <name type="scientific">freshwater metagenome</name>
    <dbReference type="NCBI Taxonomy" id="449393"/>
    <lineage>
        <taxon>unclassified sequences</taxon>
        <taxon>metagenomes</taxon>
        <taxon>ecological metagenomes</taxon>
    </lineage>
</organism>
<evidence type="ECO:0000313" key="3">
    <source>
        <dbReference type="EMBL" id="CAB4876193.1"/>
    </source>
</evidence>
<sequence>MYTSGMDVAISELRAHLGEWLDRARQGHDVVVTDRGVPVARLVGIDGASTIERLTRQGVISTPERAERPLARGRRRVTPKGSLSDLVSEQRR</sequence>
<proteinExistence type="inferred from homology"/>
<dbReference type="Gene3D" id="3.40.1620.10">
    <property type="entry name" value="YefM-like domain"/>
    <property type="match status" value="1"/>
</dbReference>
<dbReference type="PANTHER" id="PTHR35377:SF5">
    <property type="entry name" value="ANTITOXIN VAPB46"/>
    <property type="match status" value="1"/>
</dbReference>
<dbReference type="NCBIfam" id="TIGR01552">
    <property type="entry name" value="phd_fam"/>
    <property type="match status" value="1"/>
</dbReference>
<dbReference type="InterPro" id="IPR006442">
    <property type="entry name" value="Antitoxin_Phd/YefM"/>
</dbReference>
<dbReference type="InterPro" id="IPR051416">
    <property type="entry name" value="phD-YefM_TA_antitoxins"/>
</dbReference>
<comment type="similarity">
    <text evidence="1">Belongs to the phD/YefM antitoxin family.</text>
</comment>
<gene>
    <name evidence="3" type="ORF">UFOPK3376_01138</name>
</gene>
<dbReference type="InterPro" id="IPR036165">
    <property type="entry name" value="YefM-like_sf"/>
</dbReference>
<name>A0A6J7E8X9_9ZZZZ</name>
<dbReference type="PANTHER" id="PTHR35377">
    <property type="entry name" value="ANTITOXIN VAPB49-RELATED-RELATED"/>
    <property type="match status" value="1"/>
</dbReference>
<protein>
    <submittedName>
        <fullName evidence="3">Unannotated protein</fullName>
    </submittedName>
</protein>
<dbReference type="GO" id="GO:0097351">
    <property type="term" value="F:toxin sequestering activity"/>
    <property type="evidence" value="ECO:0007669"/>
    <property type="project" value="TreeGrafter"/>
</dbReference>
<evidence type="ECO:0000256" key="1">
    <source>
        <dbReference type="ARBA" id="ARBA00009981"/>
    </source>
</evidence>
<reference evidence="3" key="1">
    <citation type="submission" date="2020-05" db="EMBL/GenBank/DDBJ databases">
        <authorList>
            <person name="Chiriac C."/>
            <person name="Salcher M."/>
            <person name="Ghai R."/>
            <person name="Kavagutti S V."/>
        </authorList>
    </citation>
    <scope>NUCLEOTIDE SEQUENCE</scope>
</reference>
<feature type="region of interest" description="Disordered" evidence="2">
    <location>
        <begin position="60"/>
        <end position="92"/>
    </location>
</feature>
<accession>A0A6J7E8X9</accession>